<dbReference type="Proteomes" id="UP001061999">
    <property type="component" value="Unassembled WGS sequence"/>
</dbReference>
<feature type="domain" description="DUF4123" evidence="1">
    <location>
        <begin position="34"/>
        <end position="147"/>
    </location>
</feature>
<proteinExistence type="predicted"/>
<accession>A0ABT3FB29</accession>
<dbReference type="InterPro" id="IPR025391">
    <property type="entry name" value="DUF4123"/>
</dbReference>
<protein>
    <submittedName>
        <fullName evidence="2">DUF4123 domain-containing protein</fullName>
    </submittedName>
</protein>
<organism evidence="2 3">
    <name type="scientific">Pseudomonas agronomica</name>
    <dbReference type="NCBI Taxonomy" id="2979328"/>
    <lineage>
        <taxon>Bacteria</taxon>
        <taxon>Pseudomonadati</taxon>
        <taxon>Pseudomonadota</taxon>
        <taxon>Gammaproteobacteria</taxon>
        <taxon>Pseudomonadales</taxon>
        <taxon>Pseudomonadaceae</taxon>
        <taxon>Pseudomonas</taxon>
    </lineage>
</organism>
<sequence>MATPSEWQKQIEHICMTSDIPRVDLLLDQSDWGHCAIPALKQIRPEIPWHSLFSGTPEENLLEQAPLLIRLDLAHWQHRAWLEQLMTHCATDARLLVAISPLPFDALSHALQALSQMKWGGQPGLLRFYDPRIFPLLISSILSDEQRIQYLLPVSYWTWLDRDDQPQWRRGAGQARGNIDMPPFVELSDEQCDLIGCISDAQQMLNSGQFDHLEDSKEERFALLYRLAVQAGKENYFGNLNEYVKGTAPVNS</sequence>
<evidence type="ECO:0000313" key="3">
    <source>
        <dbReference type="Proteomes" id="UP001061999"/>
    </source>
</evidence>
<gene>
    <name evidence="2" type="ORF">OC610_17870</name>
</gene>
<keyword evidence="3" id="KW-1185">Reference proteome</keyword>
<dbReference type="Pfam" id="PF13503">
    <property type="entry name" value="DUF4123"/>
    <property type="match status" value="1"/>
</dbReference>
<comment type="caution">
    <text evidence="2">The sequence shown here is derived from an EMBL/GenBank/DDBJ whole genome shotgun (WGS) entry which is preliminary data.</text>
</comment>
<evidence type="ECO:0000313" key="2">
    <source>
        <dbReference type="EMBL" id="MCW1246288.1"/>
    </source>
</evidence>
<name>A0ABT3FB29_9PSED</name>
<reference evidence="2" key="1">
    <citation type="submission" date="2022-07" db="EMBL/GenBank/DDBJ databases">
        <title>Pseudomonas agronomica sp. nov.: a novel bacterium with biotechnological application in the synthesis of biofertilizers from valorized agricultural residues.</title>
        <authorList>
            <person name="Robas M."/>
            <person name="Fernandez V.M."/>
            <person name="Luna L."/>
            <person name="Provanza A."/>
            <person name="Jimenez P.A."/>
        </authorList>
    </citation>
    <scope>NUCLEOTIDE SEQUENCE</scope>
    <source>
        <strain evidence="2">SAICEU22T</strain>
    </source>
</reference>
<evidence type="ECO:0000259" key="1">
    <source>
        <dbReference type="Pfam" id="PF13503"/>
    </source>
</evidence>
<dbReference type="EMBL" id="JAOSHO010000268">
    <property type="protein sequence ID" value="MCW1246288.1"/>
    <property type="molecule type" value="Genomic_DNA"/>
</dbReference>